<evidence type="ECO:0000313" key="2">
    <source>
        <dbReference type="EMBL" id="CAG8961464.1"/>
    </source>
</evidence>
<keyword evidence="3" id="KW-1185">Reference proteome</keyword>
<evidence type="ECO:0000256" key="1">
    <source>
        <dbReference type="SAM" id="MobiDB-lite"/>
    </source>
</evidence>
<dbReference type="EMBL" id="CAJVRL010000110">
    <property type="protein sequence ID" value="CAG8961464.1"/>
    <property type="molecule type" value="Genomic_DNA"/>
</dbReference>
<dbReference type="Proteomes" id="UP000696280">
    <property type="component" value="Unassembled WGS sequence"/>
</dbReference>
<evidence type="ECO:0000313" key="3">
    <source>
        <dbReference type="Proteomes" id="UP000696280"/>
    </source>
</evidence>
<dbReference type="AlphaFoldDB" id="A0A9N9L9C0"/>
<proteinExistence type="predicted"/>
<protein>
    <submittedName>
        <fullName evidence="2">Uncharacterized protein</fullName>
    </submittedName>
</protein>
<feature type="region of interest" description="Disordered" evidence="1">
    <location>
        <begin position="39"/>
        <end position="67"/>
    </location>
</feature>
<gene>
    <name evidence="2" type="ORF">HYFRA_00013916</name>
</gene>
<comment type="caution">
    <text evidence="2">The sequence shown here is derived from an EMBL/GenBank/DDBJ whole genome shotgun (WGS) entry which is preliminary data.</text>
</comment>
<accession>A0A9N9L9C0</accession>
<name>A0A9N9L9C0_9HELO</name>
<sequence length="341" mass="37476">MNARVLVGGHKAEALTALLGVSVRLRLLALLQNPSIPFANLGREPKHSARSPRSGSTRGPPAGASSPRKYVIISQGSAIFPKGPKDPLHTHKLPDTKSINHVVPLMKRSYPITPLVSLMKRPYPTTPDFSSSFESISSSKAAVYTDDEELVLCRRLSNTLDTQTNTIRIISPAKLVPELEKSLYEDLVGKRLNALTALISAHLLQIVALLFHGPIESDLFQGRYNTAVSRGPLAGMKTMFGIDITEGYGENALISINLGRSYLSEAFPVVPPSAIWAFQAGHFLVRASPRSTSSWGVLIYEEPHKSYLSRLWVHAPKRTFSFWETFGSLSSAYLQVLVEYL</sequence>
<organism evidence="2 3">
    <name type="scientific">Hymenoscyphus fraxineus</name>
    <dbReference type="NCBI Taxonomy" id="746836"/>
    <lineage>
        <taxon>Eukaryota</taxon>
        <taxon>Fungi</taxon>
        <taxon>Dikarya</taxon>
        <taxon>Ascomycota</taxon>
        <taxon>Pezizomycotina</taxon>
        <taxon>Leotiomycetes</taxon>
        <taxon>Helotiales</taxon>
        <taxon>Helotiaceae</taxon>
        <taxon>Hymenoscyphus</taxon>
    </lineage>
</organism>
<reference evidence="2" key="1">
    <citation type="submission" date="2021-07" db="EMBL/GenBank/DDBJ databases">
        <authorList>
            <person name="Durling M."/>
        </authorList>
    </citation>
    <scope>NUCLEOTIDE SEQUENCE</scope>
</reference>